<dbReference type="SUPFAM" id="SSF53167">
    <property type="entry name" value="Purine and uridine phosphorylases"/>
    <property type="match status" value="1"/>
</dbReference>
<sequence>MTSEIVIITALDSELDKNSLPSGIDIIYSGIGKINAAIATLNAIHEFNPKYIVNFGTVGTVKPSIRGLIQIKTVLQRDMCAEPLAPRGKTPFCTRPAEYHSIGGKYICGTGDSFVTTRDPWLEEQKVDVVDMELFAIAAIAHESKVPWYSFKYITDDANESSGATWSEAVNHGEQLFLDVLKTKFL</sequence>
<dbReference type="InterPro" id="IPR035994">
    <property type="entry name" value="Nucleoside_phosphorylase_sf"/>
</dbReference>
<evidence type="ECO:0000313" key="2">
    <source>
        <dbReference type="EMBL" id="MBT8552012.1"/>
    </source>
</evidence>
<evidence type="ECO:0000259" key="1">
    <source>
        <dbReference type="Pfam" id="PF01048"/>
    </source>
</evidence>
<proteinExistence type="predicted"/>
<dbReference type="EMBL" id="JAANEY010000001">
    <property type="protein sequence ID" value="MBT8552012.1"/>
    <property type="molecule type" value="Genomic_DNA"/>
</dbReference>
<dbReference type="PANTHER" id="PTHR46832">
    <property type="entry name" value="5'-METHYLTHIOADENOSINE/S-ADENOSYLHOMOCYSTEINE NUCLEOSIDASE"/>
    <property type="match status" value="1"/>
</dbReference>
<dbReference type="InterPro" id="IPR000845">
    <property type="entry name" value="Nucleoside_phosphorylase_d"/>
</dbReference>
<name>A0A9Q2WJQ0_9BURK</name>
<dbReference type="GO" id="GO:0005829">
    <property type="term" value="C:cytosol"/>
    <property type="evidence" value="ECO:0007669"/>
    <property type="project" value="TreeGrafter"/>
</dbReference>
<protein>
    <submittedName>
        <fullName evidence="2">5'-methylthioadenosine nucleosidase</fullName>
    </submittedName>
</protein>
<dbReference type="GO" id="GO:0009116">
    <property type="term" value="P:nucleoside metabolic process"/>
    <property type="evidence" value="ECO:0007669"/>
    <property type="project" value="InterPro"/>
</dbReference>
<accession>A0A9Q2WJQ0</accession>
<dbReference type="GO" id="GO:0019284">
    <property type="term" value="P:L-methionine salvage from S-adenosylmethionine"/>
    <property type="evidence" value="ECO:0007669"/>
    <property type="project" value="TreeGrafter"/>
</dbReference>
<feature type="domain" description="Nucleoside phosphorylase" evidence="1">
    <location>
        <begin position="26"/>
        <end position="172"/>
    </location>
</feature>
<gene>
    <name evidence="2" type="ORF">G6731_08605</name>
</gene>
<reference evidence="2" key="1">
    <citation type="journal article" date="2021" name="Genome Biol. Evol.">
        <title>Continental-Scale Gene Flow Prevents Allopatric Divergence of Pelagic Freshwater Bacteria.</title>
        <authorList>
            <person name="Hoetzinger M."/>
            <person name="Pitt A."/>
            <person name="Huemer A."/>
            <person name="Hahn M.W."/>
        </authorList>
    </citation>
    <scope>NUCLEOTIDE SEQUENCE</scope>
    <source>
        <strain evidence="2">SM1-W8</strain>
    </source>
</reference>
<dbReference type="GO" id="GO:0008782">
    <property type="term" value="F:adenosylhomocysteine nucleosidase activity"/>
    <property type="evidence" value="ECO:0007669"/>
    <property type="project" value="TreeGrafter"/>
</dbReference>
<comment type="caution">
    <text evidence="2">The sequence shown here is derived from an EMBL/GenBank/DDBJ whole genome shotgun (WGS) entry which is preliminary data.</text>
</comment>
<dbReference type="GO" id="GO:0008930">
    <property type="term" value="F:methylthioadenosine nucleosidase activity"/>
    <property type="evidence" value="ECO:0007669"/>
    <property type="project" value="TreeGrafter"/>
</dbReference>
<dbReference type="AlphaFoldDB" id="A0A9Q2WJQ0"/>
<dbReference type="Proteomes" id="UP000783102">
    <property type="component" value="Unassembled WGS sequence"/>
</dbReference>
<dbReference type="PANTHER" id="PTHR46832:SF1">
    <property type="entry name" value="5'-METHYLTHIOADENOSINE_S-ADENOSYLHOMOCYSTEINE NUCLEOSIDASE"/>
    <property type="match status" value="1"/>
</dbReference>
<evidence type="ECO:0000313" key="3">
    <source>
        <dbReference type="Proteomes" id="UP000783102"/>
    </source>
</evidence>
<organism evidence="2 3">
    <name type="scientific">Polynucleobacter paneuropaeus</name>
    <dbReference type="NCBI Taxonomy" id="2527775"/>
    <lineage>
        <taxon>Bacteria</taxon>
        <taxon>Pseudomonadati</taxon>
        <taxon>Pseudomonadota</taxon>
        <taxon>Betaproteobacteria</taxon>
        <taxon>Burkholderiales</taxon>
        <taxon>Burkholderiaceae</taxon>
        <taxon>Polynucleobacter</taxon>
    </lineage>
</organism>
<dbReference type="Pfam" id="PF01048">
    <property type="entry name" value="PNP_UDP_1"/>
    <property type="match status" value="1"/>
</dbReference>
<dbReference type="Gene3D" id="3.40.50.1580">
    <property type="entry name" value="Nucleoside phosphorylase domain"/>
    <property type="match status" value="1"/>
</dbReference>